<protein>
    <recommendedName>
        <fullName evidence="11 12">DNA repair protein RadA</fullName>
    </recommendedName>
</protein>
<dbReference type="InterPro" id="IPR004504">
    <property type="entry name" value="DNA_repair_RadA"/>
</dbReference>
<dbReference type="OrthoDB" id="9803906at2"/>
<dbReference type="PANTHER" id="PTHR32472">
    <property type="entry name" value="DNA REPAIR PROTEIN RADA"/>
    <property type="match status" value="1"/>
</dbReference>
<evidence type="ECO:0000256" key="11">
    <source>
        <dbReference type="HAMAP-Rule" id="MF_01498"/>
    </source>
</evidence>
<evidence type="ECO:0000256" key="3">
    <source>
        <dbReference type="ARBA" id="ARBA00022763"/>
    </source>
</evidence>
<feature type="region of interest" description="Lon-protease-like" evidence="11">
    <location>
        <begin position="353"/>
        <end position="456"/>
    </location>
</feature>
<evidence type="ECO:0000256" key="12">
    <source>
        <dbReference type="NCBIfam" id="TIGR00416"/>
    </source>
</evidence>
<dbReference type="Proteomes" id="UP000181976">
    <property type="component" value="Unassembled WGS sequence"/>
</dbReference>
<dbReference type="SUPFAM" id="SSF54211">
    <property type="entry name" value="Ribosomal protein S5 domain 2-like"/>
    <property type="match status" value="1"/>
</dbReference>
<dbReference type="Pfam" id="PF18073">
    <property type="entry name" value="Zn_ribbon_LapB"/>
    <property type="match status" value="1"/>
</dbReference>
<evidence type="ECO:0000313" key="16">
    <source>
        <dbReference type="Proteomes" id="UP000181976"/>
    </source>
</evidence>
<keyword evidence="6 13" id="KW-0862">Zinc</keyword>
<dbReference type="FunFam" id="3.40.50.300:FF:000050">
    <property type="entry name" value="DNA repair protein RadA"/>
    <property type="match status" value="1"/>
</dbReference>
<evidence type="ECO:0000256" key="5">
    <source>
        <dbReference type="ARBA" id="ARBA00022801"/>
    </source>
</evidence>
<dbReference type="InterPro" id="IPR014721">
    <property type="entry name" value="Ribsml_uS5_D2-typ_fold_subgr"/>
</dbReference>
<keyword evidence="7 11" id="KW-0067">ATP-binding</keyword>
<dbReference type="STRING" id="385682.SAMN05444380_105159"/>
<keyword evidence="10 11" id="KW-0234">DNA repair</keyword>
<dbReference type="InterPro" id="IPR020588">
    <property type="entry name" value="RecA_ATP-bd"/>
</dbReference>
<keyword evidence="4 13" id="KW-0863">Zinc-finger</keyword>
<dbReference type="AlphaFoldDB" id="A0A1I1XBV8"/>
<dbReference type="EMBL" id="FONA01000005">
    <property type="protein sequence ID" value="SFE03183.1"/>
    <property type="molecule type" value="Genomic_DNA"/>
</dbReference>
<dbReference type="GO" id="GO:0003684">
    <property type="term" value="F:damaged DNA binding"/>
    <property type="evidence" value="ECO:0007669"/>
    <property type="project" value="InterPro"/>
</dbReference>
<dbReference type="GO" id="GO:0140664">
    <property type="term" value="F:ATP-dependent DNA damage sensor activity"/>
    <property type="evidence" value="ECO:0007669"/>
    <property type="project" value="InterPro"/>
</dbReference>
<evidence type="ECO:0000256" key="6">
    <source>
        <dbReference type="ARBA" id="ARBA00022833"/>
    </source>
</evidence>
<feature type="domain" description="RecA family profile 1" evidence="14">
    <location>
        <begin position="69"/>
        <end position="217"/>
    </location>
</feature>
<dbReference type="CDD" id="cd01121">
    <property type="entry name" value="RadA_SMS_N"/>
    <property type="match status" value="1"/>
</dbReference>
<reference evidence="15 16" key="1">
    <citation type="submission" date="2016-10" db="EMBL/GenBank/DDBJ databases">
        <authorList>
            <person name="de Groot N.N."/>
        </authorList>
    </citation>
    <scope>NUCLEOTIDE SEQUENCE [LARGE SCALE GENOMIC DNA]</scope>
    <source>
        <strain evidence="15 16">DSM 19012</strain>
    </source>
</reference>
<keyword evidence="16" id="KW-1185">Reference proteome</keyword>
<dbReference type="Gene3D" id="3.40.50.300">
    <property type="entry name" value="P-loop containing nucleotide triphosphate hydrolases"/>
    <property type="match status" value="1"/>
</dbReference>
<gene>
    <name evidence="11" type="primary">radA</name>
    <name evidence="15" type="ORF">SAMN05444380_105159</name>
</gene>
<dbReference type="eggNOG" id="COG1066">
    <property type="taxonomic scope" value="Bacteria"/>
</dbReference>
<evidence type="ECO:0000256" key="9">
    <source>
        <dbReference type="ARBA" id="ARBA00023125"/>
    </source>
</evidence>
<keyword evidence="5" id="KW-0378">Hydrolase</keyword>
<dbReference type="GO" id="GO:0008270">
    <property type="term" value="F:zinc ion binding"/>
    <property type="evidence" value="ECO:0007669"/>
    <property type="project" value="UniProtKB-KW"/>
</dbReference>
<dbReference type="FunCoup" id="A0A1I1XBV8">
    <property type="interactions" value="317"/>
</dbReference>
<keyword evidence="9 11" id="KW-0238">DNA-binding</keyword>
<dbReference type="PRINTS" id="PR01874">
    <property type="entry name" value="DNAREPAIRADA"/>
</dbReference>
<dbReference type="SMART" id="SM00382">
    <property type="entry name" value="AAA"/>
    <property type="match status" value="1"/>
</dbReference>
<dbReference type="GO" id="GO:0005829">
    <property type="term" value="C:cytosol"/>
    <property type="evidence" value="ECO:0007669"/>
    <property type="project" value="TreeGrafter"/>
</dbReference>
<keyword evidence="3 11" id="KW-0227">DNA damage</keyword>
<dbReference type="RefSeq" id="WP_010526613.1">
    <property type="nucleotide sequence ID" value="NZ_AFSL01000014.1"/>
</dbReference>
<dbReference type="Pfam" id="PF13481">
    <property type="entry name" value="AAA_25"/>
    <property type="match status" value="1"/>
</dbReference>
<evidence type="ECO:0000256" key="7">
    <source>
        <dbReference type="ARBA" id="ARBA00022840"/>
    </source>
</evidence>
<dbReference type="GO" id="GO:0000725">
    <property type="term" value="P:recombinational repair"/>
    <property type="evidence" value="ECO:0007669"/>
    <property type="project" value="UniProtKB-UniRule"/>
</dbReference>
<dbReference type="PANTHER" id="PTHR32472:SF10">
    <property type="entry name" value="DNA REPAIR PROTEIN RADA-LIKE PROTEIN"/>
    <property type="match status" value="1"/>
</dbReference>
<dbReference type="InterPro" id="IPR020568">
    <property type="entry name" value="Ribosomal_Su5_D2-typ_SF"/>
</dbReference>
<evidence type="ECO:0000313" key="15">
    <source>
        <dbReference type="EMBL" id="SFE03183.1"/>
    </source>
</evidence>
<comment type="function">
    <text evidence="13">DNA-dependent ATPase involved in processing of recombination intermediates, plays a role in repairing DNA breaks. Stimulates the branch migration of RecA-mediated strand transfer reactions, allowing the 3' invading strand to extend heteroduplex DNA faster. Binds ssDNA in the presence of ADP but not other nucleotides, has ATPase activity that is stimulated by ssDNA and various branched DNA structures, but inhibited by SSB. Does not have RecA's homology-searching function.</text>
</comment>
<sequence>MAKSKTIYVCQNCGAEFPKWMGKCSACGEWNTLTEEVTITGKNKTSGRIATHSTGRHKPLPVSSVSVEDVPRIDTCIGELNRVLGGGLVPGSLVLLGGEPGIGKSTLVLQMALKLFSKKILYVSGEESPRQIKLRAERLSNVDGDHCFLVGETSLEQTIVHIENINPDLVIIDSIQTMEREALESIPGSVSQIRECTVSILRVAKEKNIPVLLIGHINKEGSLAGPKVLEHIVDVVLQFEGDGQNMYRILRAIKNRFGSTSEIGIFEMHGEGLREVINPSEMLLGHHEEELSGIAIAAALEGIRPFLIEVQALASTAAYGTPQRTSTGFDLRRLNMLLAVLEKRAGFKLAAKDVFLNIAGGFKVSDPAVDLAVVASILSSNTDLVIPHKICLTGEVGLSGEIRPVGRIEQRVTEAEKLGFESIVVPRYQRGVNFEKFNIKVIQTAKIEEAFRFLFS</sequence>
<feature type="binding site" evidence="11">
    <location>
        <begin position="98"/>
        <end position="105"/>
    </location>
    <ligand>
        <name>ATP</name>
        <dbReference type="ChEBI" id="CHEBI:30616"/>
    </ligand>
</feature>
<dbReference type="SUPFAM" id="SSF52540">
    <property type="entry name" value="P-loop containing nucleoside triphosphate hydrolases"/>
    <property type="match status" value="1"/>
</dbReference>
<keyword evidence="8 11" id="KW-0346">Stress response</keyword>
<evidence type="ECO:0000256" key="2">
    <source>
        <dbReference type="ARBA" id="ARBA00022741"/>
    </source>
</evidence>
<dbReference type="InterPro" id="IPR003593">
    <property type="entry name" value="AAA+_ATPase"/>
</dbReference>
<keyword evidence="1 11" id="KW-0479">Metal-binding</keyword>
<evidence type="ECO:0000259" key="14">
    <source>
        <dbReference type="PROSITE" id="PS50162"/>
    </source>
</evidence>
<dbReference type="InterPro" id="IPR027417">
    <property type="entry name" value="P-loop_NTPase"/>
</dbReference>
<dbReference type="HAMAP" id="MF_01498">
    <property type="entry name" value="RadA_bact"/>
    <property type="match status" value="1"/>
</dbReference>
<dbReference type="NCBIfam" id="TIGR00416">
    <property type="entry name" value="sms"/>
    <property type="match status" value="1"/>
</dbReference>
<evidence type="ECO:0000256" key="1">
    <source>
        <dbReference type="ARBA" id="ARBA00022723"/>
    </source>
</evidence>
<evidence type="ECO:0000256" key="8">
    <source>
        <dbReference type="ARBA" id="ARBA00023016"/>
    </source>
</evidence>
<dbReference type="Gene3D" id="3.30.230.10">
    <property type="match status" value="1"/>
</dbReference>
<accession>A0A1I1XBV8</accession>
<dbReference type="GO" id="GO:0005524">
    <property type="term" value="F:ATP binding"/>
    <property type="evidence" value="ECO:0007669"/>
    <property type="project" value="UniProtKB-UniRule"/>
</dbReference>
<evidence type="ECO:0000256" key="10">
    <source>
        <dbReference type="ARBA" id="ARBA00023204"/>
    </source>
</evidence>
<dbReference type="GO" id="GO:0016787">
    <property type="term" value="F:hydrolase activity"/>
    <property type="evidence" value="ECO:0007669"/>
    <property type="project" value="UniProtKB-KW"/>
</dbReference>
<comment type="function">
    <text evidence="11">Plays a role in repairing double-strand DNA breaks, probably involving stabilizing or processing branched DNA or blocked replication forks.</text>
</comment>
<proteinExistence type="inferred from homology"/>
<keyword evidence="2 11" id="KW-0547">Nucleotide-binding</keyword>
<evidence type="ECO:0000256" key="13">
    <source>
        <dbReference type="RuleBase" id="RU003555"/>
    </source>
</evidence>
<dbReference type="InterPro" id="IPR041166">
    <property type="entry name" value="Rubredoxin_2"/>
</dbReference>
<dbReference type="InParanoid" id="A0A1I1XBV8"/>
<comment type="similarity">
    <text evidence="11 13">Belongs to the RecA family. RadA subfamily.</text>
</comment>
<evidence type="ECO:0000256" key="4">
    <source>
        <dbReference type="ARBA" id="ARBA00022771"/>
    </source>
</evidence>
<feature type="short sequence motif" description="RadA KNRFG motif" evidence="11">
    <location>
        <begin position="254"/>
        <end position="258"/>
    </location>
</feature>
<dbReference type="PROSITE" id="PS50162">
    <property type="entry name" value="RECA_2"/>
    <property type="match status" value="1"/>
</dbReference>
<dbReference type="Pfam" id="PF13541">
    <property type="entry name" value="ChlI"/>
    <property type="match status" value="1"/>
</dbReference>
<name>A0A1I1XBV8_9BACT</name>
<comment type="domain">
    <text evidence="11">The middle region has homology to RecA with ATPase motifs including the RadA KNRFG motif, while the C-terminus is homologous to Lon protease.</text>
</comment>
<organism evidence="15 16">
    <name type="scientific">Thermophagus xiamenensis</name>
    <dbReference type="NCBI Taxonomy" id="385682"/>
    <lineage>
        <taxon>Bacteria</taxon>
        <taxon>Pseudomonadati</taxon>
        <taxon>Bacteroidota</taxon>
        <taxon>Bacteroidia</taxon>
        <taxon>Marinilabiliales</taxon>
        <taxon>Marinilabiliaceae</taxon>
        <taxon>Thermophagus</taxon>
    </lineage>
</organism>